<dbReference type="OrthoDB" id="1490335at2"/>
<keyword evidence="2" id="KW-0732">Signal</keyword>
<dbReference type="CDD" id="cd00063">
    <property type="entry name" value="FN3"/>
    <property type="match status" value="1"/>
</dbReference>
<feature type="chain" id="PRO_5002969135" description="Fibronectin type-III domain-containing protein" evidence="2">
    <location>
        <begin position="20"/>
        <end position="284"/>
    </location>
</feature>
<dbReference type="EMBL" id="CP001619">
    <property type="protein sequence ID" value="ACT92873.1"/>
    <property type="molecule type" value="Genomic_DNA"/>
</dbReference>
<dbReference type="SUPFAM" id="SSF49265">
    <property type="entry name" value="Fibronectin type III"/>
    <property type="match status" value="1"/>
</dbReference>
<feature type="signal peptide" evidence="2">
    <location>
        <begin position="1"/>
        <end position="19"/>
    </location>
</feature>
<evidence type="ECO:0008006" key="5">
    <source>
        <dbReference type="Google" id="ProtNLM"/>
    </source>
</evidence>
<proteinExistence type="predicted"/>
<organism evidence="3 4">
    <name type="scientific">Dyadobacter fermentans (strain ATCC 700827 / DSM 18053 / CIP 107007 / KCTC 52180 / NS114)</name>
    <dbReference type="NCBI Taxonomy" id="471854"/>
    <lineage>
        <taxon>Bacteria</taxon>
        <taxon>Pseudomonadati</taxon>
        <taxon>Bacteroidota</taxon>
        <taxon>Cytophagia</taxon>
        <taxon>Cytophagales</taxon>
        <taxon>Spirosomataceae</taxon>
        <taxon>Dyadobacter</taxon>
    </lineage>
</organism>
<dbReference type="HOGENOM" id="CLU_979106_0_0_10"/>
<dbReference type="InterPro" id="IPR036116">
    <property type="entry name" value="FN3_sf"/>
</dbReference>
<name>C6VSQ1_DYAFD</name>
<dbReference type="Proteomes" id="UP000002011">
    <property type="component" value="Chromosome"/>
</dbReference>
<accession>C6VSQ1</accession>
<protein>
    <recommendedName>
        <fullName evidence="5">Fibronectin type-III domain-containing protein</fullName>
    </recommendedName>
</protein>
<evidence type="ECO:0000313" key="3">
    <source>
        <dbReference type="EMBL" id="ACT92873.1"/>
    </source>
</evidence>
<dbReference type="STRING" id="471854.Dfer_1631"/>
<dbReference type="RefSeq" id="WP_015811127.1">
    <property type="nucleotide sequence ID" value="NC_013037.1"/>
</dbReference>
<gene>
    <name evidence="3" type="ordered locus">Dfer_1631</name>
</gene>
<sequence length="284" mass="30422">MKYTFLFRTLLVVSILAFWACGDKDEDKGKDPGPDIASLPQFDTSNPASQSYVKEVVPPGGSSGGSSTAQVVSTLTGKAGLCADAHGHVWSTAQQQPTLTDSEGKSTLGKYCGDTLLVFESRLSGLVPGKTYFVRPYATYAQQTVYGKAFTVTLDVKAPVFPPRILLNAIPEITANQIKIGVYIEGNGGGDIQQHGFAYLEGTTNDLQSTPEFTPEDMKFLFAESSPDYPALKFGPYTGSLPGPISGTLTGLKPNTNYKVWAFASNAGGISFTQSPFLFKTLER</sequence>
<evidence type="ECO:0000256" key="1">
    <source>
        <dbReference type="SAM" id="MobiDB-lite"/>
    </source>
</evidence>
<dbReference type="InterPro" id="IPR003961">
    <property type="entry name" value="FN3_dom"/>
</dbReference>
<evidence type="ECO:0000256" key="2">
    <source>
        <dbReference type="SAM" id="SignalP"/>
    </source>
</evidence>
<reference evidence="3 4" key="1">
    <citation type="journal article" date="2009" name="Stand. Genomic Sci.">
        <title>Complete genome sequence of Dyadobacter fermentans type strain (NS114).</title>
        <authorList>
            <person name="Lang E."/>
            <person name="Lapidus A."/>
            <person name="Chertkov O."/>
            <person name="Brettin T."/>
            <person name="Detter J.C."/>
            <person name="Han C."/>
            <person name="Copeland A."/>
            <person name="Glavina Del Rio T."/>
            <person name="Nolan M."/>
            <person name="Chen F."/>
            <person name="Lucas S."/>
            <person name="Tice H."/>
            <person name="Cheng J.F."/>
            <person name="Land M."/>
            <person name="Hauser L."/>
            <person name="Chang Y.J."/>
            <person name="Jeffries C.D."/>
            <person name="Kopitz M."/>
            <person name="Bruce D."/>
            <person name="Goodwin L."/>
            <person name="Pitluck S."/>
            <person name="Ovchinnikova G."/>
            <person name="Pati A."/>
            <person name="Ivanova N."/>
            <person name="Mavrommatis K."/>
            <person name="Chen A."/>
            <person name="Palaniappan K."/>
            <person name="Chain P."/>
            <person name="Bristow J."/>
            <person name="Eisen J.A."/>
            <person name="Markowitz V."/>
            <person name="Hugenholtz P."/>
            <person name="Goker M."/>
            <person name="Rohde M."/>
            <person name="Kyrpides N.C."/>
            <person name="Klenk H.P."/>
        </authorList>
    </citation>
    <scope>NUCLEOTIDE SEQUENCE [LARGE SCALE GENOMIC DNA]</scope>
    <source>
        <strain evidence="4">ATCC 700827 / DSM 18053 / CIP 107007 / KCTC 52180 / NS114</strain>
    </source>
</reference>
<keyword evidence="4" id="KW-1185">Reference proteome</keyword>
<dbReference type="KEGG" id="dfe:Dfer_1631"/>
<dbReference type="AlphaFoldDB" id="C6VSQ1"/>
<feature type="region of interest" description="Disordered" evidence="1">
    <location>
        <begin position="27"/>
        <end position="47"/>
    </location>
</feature>
<evidence type="ECO:0000313" key="4">
    <source>
        <dbReference type="Proteomes" id="UP000002011"/>
    </source>
</evidence>